<protein>
    <recommendedName>
        <fullName evidence="5">DUF4358 domain-containing protein</fullName>
    </recommendedName>
</protein>
<dbReference type="STRING" id="592026.GCWU0000282_001781"/>
<accession>V2Z7J5</accession>
<feature type="region of interest" description="Disordered" evidence="1">
    <location>
        <begin position="43"/>
        <end position="91"/>
    </location>
</feature>
<reference evidence="3 4" key="1">
    <citation type="submission" date="2013-06" db="EMBL/GenBank/DDBJ databases">
        <authorList>
            <person name="Weinstock G."/>
            <person name="Sodergren E."/>
            <person name="Clifton S."/>
            <person name="Fulton L."/>
            <person name="Fulton B."/>
            <person name="Courtney L."/>
            <person name="Fronick C."/>
            <person name="Harrison M."/>
            <person name="Strong C."/>
            <person name="Farmer C."/>
            <person name="Delahaunty K."/>
            <person name="Markovic C."/>
            <person name="Hall O."/>
            <person name="Minx P."/>
            <person name="Tomlinson C."/>
            <person name="Mitreva M."/>
            <person name="Nelson J."/>
            <person name="Hou S."/>
            <person name="Wollam A."/>
            <person name="Pepin K.H."/>
            <person name="Johnson M."/>
            <person name="Bhonagiri V."/>
            <person name="Nash W.E."/>
            <person name="Warren W."/>
            <person name="Chinwalla A."/>
            <person name="Mardis E.R."/>
            <person name="Wilson R.K."/>
        </authorList>
    </citation>
    <scope>NUCLEOTIDE SEQUENCE [LARGE SCALE GENOMIC DNA]</scope>
    <source>
        <strain evidence="3 4">ATCC 51271</strain>
    </source>
</reference>
<gene>
    <name evidence="3" type="ORF">GCWU0000282_001781</name>
</gene>
<keyword evidence="2" id="KW-0732">Signal</keyword>
<evidence type="ECO:0000313" key="4">
    <source>
        <dbReference type="Proteomes" id="UP000018227"/>
    </source>
</evidence>
<evidence type="ECO:0000256" key="1">
    <source>
        <dbReference type="SAM" id="MobiDB-lite"/>
    </source>
</evidence>
<evidence type="ECO:0000313" key="3">
    <source>
        <dbReference type="EMBL" id="ESL02910.1"/>
    </source>
</evidence>
<organism evidence="3 4">
    <name type="scientific">Catonella morbi ATCC 51271</name>
    <dbReference type="NCBI Taxonomy" id="592026"/>
    <lineage>
        <taxon>Bacteria</taxon>
        <taxon>Bacillati</taxon>
        <taxon>Bacillota</taxon>
        <taxon>Clostridia</taxon>
        <taxon>Lachnospirales</taxon>
        <taxon>Lachnospiraceae</taxon>
        <taxon>Catonella</taxon>
    </lineage>
</organism>
<name>V2Z7J5_9FIRM</name>
<feature type="chain" id="PRO_5039044546" description="DUF4358 domain-containing protein" evidence="2">
    <location>
        <begin position="34"/>
        <end position="232"/>
    </location>
</feature>
<dbReference type="HOGENOM" id="CLU_1193086_0_0_9"/>
<proteinExistence type="predicted"/>
<sequence>MIYIHYNSKGEGFMKKKIALLMCCAVMTSTLFACGGKNDSKSSANVPSAGTSQSKSTASGTGSSGNGSTASGTDNSSTGNSKGSSSTSGTDISGLRVTELLSKICEDTKVPANDVFDLNKESFEGYSFIKWVDGIEAACSEGQITTDAHSLVLIKANGADAKTMAEDIAKKADPRKWICVGAEVGKVLYTDKYVLMVMTYERAFDGIKTNFEKLMGGDEVKVIDMEKSGKLE</sequence>
<dbReference type="eggNOG" id="ENOG5032UA0">
    <property type="taxonomic scope" value="Bacteria"/>
</dbReference>
<evidence type="ECO:0000256" key="2">
    <source>
        <dbReference type="SAM" id="SignalP"/>
    </source>
</evidence>
<dbReference type="AlphaFoldDB" id="V2Z7J5"/>
<feature type="signal peptide" evidence="2">
    <location>
        <begin position="1"/>
        <end position="33"/>
    </location>
</feature>
<evidence type="ECO:0008006" key="5">
    <source>
        <dbReference type="Google" id="ProtNLM"/>
    </source>
</evidence>
<dbReference type="Proteomes" id="UP000018227">
    <property type="component" value="Unassembled WGS sequence"/>
</dbReference>
<dbReference type="EMBL" id="ACIL03000013">
    <property type="protein sequence ID" value="ESL02910.1"/>
    <property type="molecule type" value="Genomic_DNA"/>
</dbReference>
<keyword evidence="4" id="KW-1185">Reference proteome</keyword>
<feature type="compositionally biased region" description="Low complexity" evidence="1">
    <location>
        <begin position="48"/>
        <end position="91"/>
    </location>
</feature>
<comment type="caution">
    <text evidence="3">The sequence shown here is derived from an EMBL/GenBank/DDBJ whole genome shotgun (WGS) entry which is preliminary data.</text>
</comment>